<dbReference type="OrthoDB" id="5292475at2"/>
<dbReference type="PROSITE" id="PS50893">
    <property type="entry name" value="ABC_TRANSPORTER_2"/>
    <property type="match status" value="1"/>
</dbReference>
<dbReference type="InterPro" id="IPR003593">
    <property type="entry name" value="AAA+_ATPase"/>
</dbReference>
<protein>
    <submittedName>
        <fullName evidence="8">ABC-type cobalamin/Fe3+-siderophore transport system, ATPase component</fullName>
    </submittedName>
</protein>
<dbReference type="eggNOG" id="COG1120">
    <property type="taxonomic scope" value="Bacteria"/>
</dbReference>
<keyword evidence="4" id="KW-0067">ATP-binding</keyword>
<comment type="function">
    <text evidence="6">Part of the ABC transporter complex HmuTUV involved in hemin import. Responsible for energy coupling to the transport system.</text>
</comment>
<evidence type="ECO:0000256" key="3">
    <source>
        <dbReference type="ARBA" id="ARBA00022741"/>
    </source>
</evidence>
<evidence type="ECO:0000256" key="2">
    <source>
        <dbReference type="ARBA" id="ARBA00022448"/>
    </source>
</evidence>
<evidence type="ECO:0000313" key="9">
    <source>
        <dbReference type="Proteomes" id="UP000005234"/>
    </source>
</evidence>
<dbReference type="SMART" id="SM00382">
    <property type="entry name" value="AAA"/>
    <property type="match status" value="1"/>
</dbReference>
<dbReference type="SUPFAM" id="SSF52540">
    <property type="entry name" value="P-loop containing nucleoside triphosphate hydrolases"/>
    <property type="match status" value="1"/>
</dbReference>
<comment type="similarity">
    <text evidence="1">Belongs to the ABC transporter superfamily.</text>
</comment>
<feature type="domain" description="ABC transporter" evidence="7">
    <location>
        <begin position="4"/>
        <end position="239"/>
    </location>
</feature>
<evidence type="ECO:0000256" key="4">
    <source>
        <dbReference type="ARBA" id="ARBA00022840"/>
    </source>
</evidence>
<gene>
    <name evidence="8" type="ordered locus">Fraau_1814</name>
</gene>
<dbReference type="HOGENOM" id="CLU_000604_1_11_6"/>
<dbReference type="InterPro" id="IPR027417">
    <property type="entry name" value="P-loop_NTPase"/>
</dbReference>
<reference evidence="8" key="1">
    <citation type="submission" date="2012-02" db="EMBL/GenBank/DDBJ databases">
        <title>The complete genome of Frateuria aurantia DSM 6220.</title>
        <authorList>
            <consortium name="US DOE Joint Genome Institute (JGI-PGF)"/>
            <person name="Lucas S."/>
            <person name="Copeland A."/>
            <person name="Lapidus A."/>
            <person name="Glavina del Rio T."/>
            <person name="Dalin E."/>
            <person name="Tice H."/>
            <person name="Bruce D."/>
            <person name="Goodwin L."/>
            <person name="Pitluck S."/>
            <person name="Peters L."/>
            <person name="Ovchinnikova G."/>
            <person name="Teshima H."/>
            <person name="Kyrpides N."/>
            <person name="Mavromatis K."/>
            <person name="Ivanova N."/>
            <person name="Brettin T."/>
            <person name="Detter J.C."/>
            <person name="Han C."/>
            <person name="Larimer F."/>
            <person name="Land M."/>
            <person name="Hauser L."/>
            <person name="Markowitz V."/>
            <person name="Cheng J.-F."/>
            <person name="Hugenholtz P."/>
            <person name="Woyke T."/>
            <person name="Wu D."/>
            <person name="Brambilla E."/>
            <person name="Klenk H.-P."/>
            <person name="Eisen J.A."/>
        </authorList>
    </citation>
    <scope>NUCLEOTIDE SEQUENCE</scope>
    <source>
        <strain evidence="8">DSM 6220</strain>
    </source>
</reference>
<organism evidence="8 9">
    <name type="scientific">Frateuria aurantia (strain ATCC 33424 / DSM 6220 / KCTC 2777 / LMG 1558 / NBRC 3245 / NCIMB 13370)</name>
    <name type="common">Acetobacter aurantius</name>
    <dbReference type="NCBI Taxonomy" id="767434"/>
    <lineage>
        <taxon>Bacteria</taxon>
        <taxon>Pseudomonadati</taxon>
        <taxon>Pseudomonadota</taxon>
        <taxon>Gammaproteobacteria</taxon>
        <taxon>Lysobacterales</taxon>
        <taxon>Rhodanobacteraceae</taxon>
        <taxon>Frateuria</taxon>
    </lineage>
</organism>
<keyword evidence="5" id="KW-1278">Translocase</keyword>
<dbReference type="Gene3D" id="3.40.50.300">
    <property type="entry name" value="P-loop containing nucleotide triphosphate hydrolases"/>
    <property type="match status" value="1"/>
</dbReference>
<dbReference type="GO" id="GO:0005524">
    <property type="term" value="F:ATP binding"/>
    <property type="evidence" value="ECO:0007669"/>
    <property type="project" value="UniProtKB-KW"/>
</dbReference>
<dbReference type="RefSeq" id="WP_014403224.1">
    <property type="nucleotide sequence ID" value="NC_017033.1"/>
</dbReference>
<accession>H8KZH7</accession>
<dbReference type="FunFam" id="3.40.50.300:FF:000134">
    <property type="entry name" value="Iron-enterobactin ABC transporter ATP-binding protein"/>
    <property type="match status" value="1"/>
</dbReference>
<sequence length="249" mass="26774">MSLLEVDAISYALGGRPVLDQVSLALEAGDLVGLLGPNGAGKSSLLRLMMGLARPATGHIRLHGRDLGHWSRMAMAAEVGYVPQAHVAVFPYPVVDVVAMGRSVQHGLWRSPRQTDRDAVASALEQLGIAHLARRAYTELSGGERQSVLLARAMAQGCRILLLDEPTTGLDFGQQQRLYTLLQLLSRQGYAIVASSHDPYRAREVFDQALMLRAGAVVGYGPSQDLLDDAAIRALYGLSEPLRTGPAID</sequence>
<evidence type="ECO:0000256" key="5">
    <source>
        <dbReference type="ARBA" id="ARBA00022967"/>
    </source>
</evidence>
<keyword evidence="3" id="KW-0547">Nucleotide-binding</keyword>
<dbReference type="PANTHER" id="PTHR42794">
    <property type="entry name" value="HEMIN IMPORT ATP-BINDING PROTEIN HMUV"/>
    <property type="match status" value="1"/>
</dbReference>
<proteinExistence type="inferred from homology"/>
<dbReference type="KEGG" id="fau:Fraau_1814"/>
<dbReference type="PANTHER" id="PTHR42794:SF1">
    <property type="entry name" value="HEMIN IMPORT ATP-BINDING PROTEIN HMUV"/>
    <property type="match status" value="1"/>
</dbReference>
<name>H8KZH7_FRAAD</name>
<evidence type="ECO:0000256" key="6">
    <source>
        <dbReference type="ARBA" id="ARBA00037066"/>
    </source>
</evidence>
<dbReference type="GO" id="GO:0016887">
    <property type="term" value="F:ATP hydrolysis activity"/>
    <property type="evidence" value="ECO:0007669"/>
    <property type="project" value="InterPro"/>
</dbReference>
<evidence type="ECO:0000313" key="8">
    <source>
        <dbReference type="EMBL" id="AFC86219.1"/>
    </source>
</evidence>
<dbReference type="Proteomes" id="UP000005234">
    <property type="component" value="Chromosome"/>
</dbReference>
<dbReference type="Pfam" id="PF00005">
    <property type="entry name" value="ABC_tran"/>
    <property type="match status" value="1"/>
</dbReference>
<evidence type="ECO:0000259" key="7">
    <source>
        <dbReference type="PROSITE" id="PS50893"/>
    </source>
</evidence>
<dbReference type="STRING" id="767434.Fraau_1814"/>
<dbReference type="AlphaFoldDB" id="H8KZH7"/>
<keyword evidence="9" id="KW-1185">Reference proteome</keyword>
<evidence type="ECO:0000256" key="1">
    <source>
        <dbReference type="ARBA" id="ARBA00005417"/>
    </source>
</evidence>
<keyword evidence="2" id="KW-0813">Transport</keyword>
<dbReference type="EMBL" id="CP003350">
    <property type="protein sequence ID" value="AFC86219.1"/>
    <property type="molecule type" value="Genomic_DNA"/>
</dbReference>
<dbReference type="InterPro" id="IPR003439">
    <property type="entry name" value="ABC_transporter-like_ATP-bd"/>
</dbReference>